<evidence type="ECO:0000313" key="3">
    <source>
        <dbReference type="Proteomes" id="UP000274504"/>
    </source>
</evidence>
<dbReference type="AlphaFoldDB" id="A0A0R3SVQ0"/>
<reference evidence="2 3" key="2">
    <citation type="submission" date="2018-11" db="EMBL/GenBank/DDBJ databases">
        <authorList>
            <consortium name="Pathogen Informatics"/>
        </authorList>
    </citation>
    <scope>NUCLEOTIDE SEQUENCE [LARGE SCALE GENOMIC DNA]</scope>
</reference>
<dbReference type="WBParaSite" id="HDID_0000967001-mRNA-1">
    <property type="protein sequence ID" value="HDID_0000967001-mRNA-1"/>
    <property type="gene ID" value="HDID_0000967001"/>
</dbReference>
<dbReference type="EMBL" id="UYSG01011362">
    <property type="protein sequence ID" value="VDL62079.1"/>
    <property type="molecule type" value="Genomic_DNA"/>
</dbReference>
<proteinExistence type="predicted"/>
<gene>
    <name evidence="2" type="ORF">HDID_LOCUS9668</name>
</gene>
<evidence type="ECO:0000313" key="2">
    <source>
        <dbReference type="EMBL" id="VDL62079.1"/>
    </source>
</evidence>
<reference evidence="4" key="1">
    <citation type="submission" date="2017-02" db="UniProtKB">
        <authorList>
            <consortium name="WormBaseParasite"/>
        </authorList>
    </citation>
    <scope>IDENTIFICATION</scope>
</reference>
<dbReference type="STRING" id="6216.A0A0R3SVQ0"/>
<dbReference type="OrthoDB" id="5800476at2759"/>
<dbReference type="Proteomes" id="UP000274504">
    <property type="component" value="Unassembled WGS sequence"/>
</dbReference>
<organism evidence="4">
    <name type="scientific">Hymenolepis diminuta</name>
    <name type="common">Rat tapeworm</name>
    <dbReference type="NCBI Taxonomy" id="6216"/>
    <lineage>
        <taxon>Eukaryota</taxon>
        <taxon>Metazoa</taxon>
        <taxon>Spiralia</taxon>
        <taxon>Lophotrochozoa</taxon>
        <taxon>Platyhelminthes</taxon>
        <taxon>Cestoda</taxon>
        <taxon>Eucestoda</taxon>
        <taxon>Cyclophyllidea</taxon>
        <taxon>Hymenolepididae</taxon>
        <taxon>Hymenolepis</taxon>
    </lineage>
</organism>
<dbReference type="InterPro" id="IPR011009">
    <property type="entry name" value="Kinase-like_dom_sf"/>
</dbReference>
<protein>
    <submittedName>
        <fullName evidence="4">Non-specific serine/threonine protein kinase</fullName>
    </submittedName>
</protein>
<evidence type="ECO:0000313" key="4">
    <source>
        <dbReference type="WBParaSite" id="HDID_0000967001-mRNA-1"/>
    </source>
</evidence>
<evidence type="ECO:0000256" key="1">
    <source>
        <dbReference type="SAM" id="MobiDB-lite"/>
    </source>
</evidence>
<name>A0A0R3SVQ0_HYMDI</name>
<accession>A0A0R3SVQ0</accession>
<dbReference type="Gene3D" id="1.10.510.10">
    <property type="entry name" value="Transferase(Phosphotransferase) domain 1"/>
    <property type="match status" value="1"/>
</dbReference>
<sequence length="176" mass="19935">MPRERSHREFIRAATKKQKYERIYEKKLATTPEQLCRGYAVEFETYLQYARELVFEAPPDYLFLRRLFRKLFKTYDFAWDSVYDWTLMKQKPAALPSSSHQNANAAGGTACNNTTAGGNQQQMGMLPQGATGDANYRRQYVEDTFNNSAGVDYSQQAAGQGSGPGGAVYKDPNARF</sequence>
<dbReference type="PANTHER" id="PTHR11909">
    <property type="entry name" value="CASEIN KINASE-RELATED"/>
    <property type="match status" value="1"/>
</dbReference>
<dbReference type="SUPFAM" id="SSF56112">
    <property type="entry name" value="Protein kinase-like (PK-like)"/>
    <property type="match status" value="1"/>
</dbReference>
<feature type="region of interest" description="Disordered" evidence="1">
    <location>
        <begin position="154"/>
        <end position="176"/>
    </location>
</feature>
<dbReference type="InterPro" id="IPR050235">
    <property type="entry name" value="CK1_Ser-Thr_kinase"/>
</dbReference>